<feature type="signal peptide" evidence="1">
    <location>
        <begin position="1"/>
        <end position="25"/>
    </location>
</feature>
<proteinExistence type="predicted"/>
<reference evidence="2" key="1">
    <citation type="submission" date="2017-07" db="EMBL/GenBank/DDBJ databases">
        <title>Taro Niue Genome Assembly and Annotation.</title>
        <authorList>
            <person name="Atibalentja N."/>
            <person name="Keating K."/>
            <person name="Fields C.J."/>
        </authorList>
    </citation>
    <scope>NUCLEOTIDE SEQUENCE</scope>
    <source>
        <strain evidence="2">Niue_2</strain>
        <tissue evidence="2">Leaf</tissue>
    </source>
</reference>
<feature type="chain" id="PRO_5032453024" evidence="1">
    <location>
        <begin position="26"/>
        <end position="81"/>
    </location>
</feature>
<dbReference type="EMBL" id="NMUH01004192">
    <property type="protein sequence ID" value="MQM08715.1"/>
    <property type="molecule type" value="Genomic_DNA"/>
</dbReference>
<evidence type="ECO:0000313" key="3">
    <source>
        <dbReference type="Proteomes" id="UP000652761"/>
    </source>
</evidence>
<accession>A0A843WW88</accession>
<keyword evidence="3" id="KW-1185">Reference proteome</keyword>
<comment type="caution">
    <text evidence="2">The sequence shown here is derived from an EMBL/GenBank/DDBJ whole genome shotgun (WGS) entry which is preliminary data.</text>
</comment>
<protein>
    <submittedName>
        <fullName evidence="2">Uncharacterized protein</fullName>
    </submittedName>
</protein>
<organism evidence="2 3">
    <name type="scientific">Colocasia esculenta</name>
    <name type="common">Wild taro</name>
    <name type="synonym">Arum esculentum</name>
    <dbReference type="NCBI Taxonomy" id="4460"/>
    <lineage>
        <taxon>Eukaryota</taxon>
        <taxon>Viridiplantae</taxon>
        <taxon>Streptophyta</taxon>
        <taxon>Embryophyta</taxon>
        <taxon>Tracheophyta</taxon>
        <taxon>Spermatophyta</taxon>
        <taxon>Magnoliopsida</taxon>
        <taxon>Liliopsida</taxon>
        <taxon>Araceae</taxon>
        <taxon>Aroideae</taxon>
        <taxon>Colocasieae</taxon>
        <taxon>Colocasia</taxon>
    </lineage>
</organism>
<sequence length="81" mass="9253">MWSSFWPLLAFSCCFNVFDLPEVLEQKEDIEGEGENVDFKALQEGYAHLIITASPISITEEGKKEGRLHRLVSRAYYDVGK</sequence>
<dbReference type="AlphaFoldDB" id="A0A843WW88"/>
<name>A0A843WW88_COLES</name>
<evidence type="ECO:0000313" key="2">
    <source>
        <dbReference type="EMBL" id="MQM08715.1"/>
    </source>
</evidence>
<evidence type="ECO:0000256" key="1">
    <source>
        <dbReference type="SAM" id="SignalP"/>
    </source>
</evidence>
<dbReference type="Proteomes" id="UP000652761">
    <property type="component" value="Unassembled WGS sequence"/>
</dbReference>
<keyword evidence="1" id="KW-0732">Signal</keyword>
<gene>
    <name evidence="2" type="ORF">Taro_041576</name>
</gene>